<feature type="signal peptide" evidence="10">
    <location>
        <begin position="1"/>
        <end position="30"/>
    </location>
</feature>
<sequence>MDFPTQARTVQKTLMASILLLLVLLMPALQITGHIGEGRFEHRTSDARVTTLNYLSAQSVGVCYGRNGNNLPSETEVVDLYKSHGIGRMRIYEPNDPTYQALKGSNIELTVTILNDKLQGLTNAAAATDWIQKNVLAFPDVKFKYIAVGNEVQPTDPQSQYLLPAIQNIHNAIVAANLQGQIKVSTAIDTTLVDNAYPPSAGKYSDAAKSFITPVINFLASNEAPLLVNVYPYFSYTADPANINLAYALFTQGIGKVHVGVTIMDGVNEYQNLFDALLDAQYSALEKANASNVEIVVSESGWPSEGGYAATPQNAQTFYQNLINHVTGTSGTPKRPGKAIETYLFAMFDENIKAGSEVERHFGIFNPTKIVQCARCMDAPIMWAIG</sequence>
<evidence type="ECO:0000256" key="9">
    <source>
        <dbReference type="RuleBase" id="RU004336"/>
    </source>
</evidence>
<keyword evidence="12" id="KW-1185">Reference proteome</keyword>
<evidence type="ECO:0000256" key="7">
    <source>
        <dbReference type="ARBA" id="ARBA00033417"/>
    </source>
</evidence>
<dbReference type="Proteomes" id="UP000507245">
    <property type="component" value="Unassembled WGS sequence"/>
</dbReference>
<evidence type="ECO:0000256" key="3">
    <source>
        <dbReference type="ARBA" id="ARBA00012780"/>
    </source>
</evidence>
<feature type="chain" id="PRO_5026812250" description="glucan endo-1,3-beta-D-glucosidase" evidence="10">
    <location>
        <begin position="31"/>
        <end position="386"/>
    </location>
</feature>
<dbReference type="SUPFAM" id="SSF51445">
    <property type="entry name" value="(Trans)glycosidases"/>
    <property type="match status" value="1"/>
</dbReference>
<evidence type="ECO:0000256" key="1">
    <source>
        <dbReference type="ARBA" id="ARBA00000382"/>
    </source>
</evidence>
<evidence type="ECO:0000256" key="2">
    <source>
        <dbReference type="ARBA" id="ARBA00008773"/>
    </source>
</evidence>
<dbReference type="InterPro" id="IPR017853">
    <property type="entry name" value="GH"/>
</dbReference>
<organism evidence="11 12">
    <name type="scientific">Prunus armeniaca</name>
    <name type="common">Apricot</name>
    <name type="synonym">Armeniaca vulgaris</name>
    <dbReference type="NCBI Taxonomy" id="36596"/>
    <lineage>
        <taxon>Eukaryota</taxon>
        <taxon>Viridiplantae</taxon>
        <taxon>Streptophyta</taxon>
        <taxon>Embryophyta</taxon>
        <taxon>Tracheophyta</taxon>
        <taxon>Spermatophyta</taxon>
        <taxon>Magnoliopsida</taxon>
        <taxon>eudicotyledons</taxon>
        <taxon>Gunneridae</taxon>
        <taxon>Pentapetalae</taxon>
        <taxon>rosids</taxon>
        <taxon>fabids</taxon>
        <taxon>Rosales</taxon>
        <taxon>Rosaceae</taxon>
        <taxon>Amygdaloideae</taxon>
        <taxon>Amygdaleae</taxon>
        <taxon>Prunus</taxon>
    </lineage>
</organism>
<dbReference type="Gene3D" id="3.20.20.80">
    <property type="entry name" value="Glycosidases"/>
    <property type="match status" value="1"/>
</dbReference>
<dbReference type="InterPro" id="IPR044965">
    <property type="entry name" value="Glyco_hydro_17_plant"/>
</dbReference>
<gene>
    <name evidence="11" type="ORF">ORAREDHAP_LOCUS29033</name>
</gene>
<dbReference type="OrthoDB" id="941679at2759"/>
<dbReference type="GO" id="GO:0042973">
    <property type="term" value="F:glucan endo-1,3-beta-D-glucosidase activity"/>
    <property type="evidence" value="ECO:0007669"/>
    <property type="project" value="UniProtKB-EC"/>
</dbReference>
<keyword evidence="4 9" id="KW-0378">Hydrolase</keyword>
<protein>
    <recommendedName>
        <fullName evidence="3">glucan endo-1,3-beta-D-glucosidase</fullName>
        <ecNumber evidence="3">3.2.1.39</ecNumber>
    </recommendedName>
    <alternativeName>
        <fullName evidence="6">(1-&gt;3)-beta-glucan endohydrolase</fullName>
    </alternativeName>
    <alternativeName>
        <fullName evidence="7">Beta-1,3-endoglucanase</fullName>
    </alternativeName>
</protein>
<keyword evidence="5 9" id="KW-0326">Glycosidase</keyword>
<dbReference type="EMBL" id="CAEKKB010000004">
    <property type="protein sequence ID" value="CAB4308860.1"/>
    <property type="molecule type" value="Genomic_DNA"/>
</dbReference>
<evidence type="ECO:0000313" key="11">
    <source>
        <dbReference type="EMBL" id="CAB4308860.1"/>
    </source>
</evidence>
<evidence type="ECO:0000256" key="5">
    <source>
        <dbReference type="ARBA" id="ARBA00023295"/>
    </source>
</evidence>
<dbReference type="PANTHER" id="PTHR32227">
    <property type="entry name" value="GLUCAN ENDO-1,3-BETA-GLUCOSIDASE BG1-RELATED-RELATED"/>
    <property type="match status" value="1"/>
</dbReference>
<name>A0A6J5X507_PRUAR</name>
<dbReference type="Pfam" id="PF00332">
    <property type="entry name" value="Glyco_hydro_17"/>
    <property type="match status" value="1"/>
</dbReference>
<dbReference type="FunFam" id="3.20.20.80:FF:000010">
    <property type="entry name" value="glucan endo-1,3-beta-glucosidase, basic"/>
    <property type="match status" value="1"/>
</dbReference>
<accession>A0A6J5X507</accession>
<evidence type="ECO:0000256" key="6">
    <source>
        <dbReference type="ARBA" id="ARBA00033335"/>
    </source>
</evidence>
<evidence type="ECO:0000256" key="4">
    <source>
        <dbReference type="ARBA" id="ARBA00022801"/>
    </source>
</evidence>
<dbReference type="EC" id="3.2.1.39" evidence="3"/>
<dbReference type="InterPro" id="IPR000490">
    <property type="entry name" value="Glyco_hydro_17"/>
</dbReference>
<comment type="catalytic activity">
    <reaction evidence="1">
        <text>Hydrolysis of (1-&gt;3)-beta-D-glucosidic linkages in (1-&gt;3)-beta-D-glucans.</text>
        <dbReference type="EC" id="3.2.1.39"/>
    </reaction>
</comment>
<evidence type="ECO:0000313" key="12">
    <source>
        <dbReference type="Proteomes" id="UP000507245"/>
    </source>
</evidence>
<dbReference type="GO" id="GO:0005975">
    <property type="term" value="P:carbohydrate metabolic process"/>
    <property type="evidence" value="ECO:0007669"/>
    <property type="project" value="InterPro"/>
</dbReference>
<dbReference type="AlphaFoldDB" id="A0A6J5X507"/>
<reference evidence="12" key="1">
    <citation type="journal article" date="2020" name="Genome Biol.">
        <title>Gamete binning: chromosome-level and haplotype-resolved genome assembly enabled by high-throughput single-cell sequencing of gamete genomes.</title>
        <authorList>
            <person name="Campoy J.A."/>
            <person name="Sun H."/>
            <person name="Goel M."/>
            <person name="Jiao W.-B."/>
            <person name="Folz-Donahue K."/>
            <person name="Wang N."/>
            <person name="Rubio M."/>
            <person name="Liu C."/>
            <person name="Kukat C."/>
            <person name="Ruiz D."/>
            <person name="Huettel B."/>
            <person name="Schneeberger K."/>
        </authorList>
    </citation>
    <scope>NUCLEOTIDE SEQUENCE [LARGE SCALE GENOMIC DNA]</scope>
    <source>
        <strain evidence="12">cv. Rojo Pasion</strain>
    </source>
</reference>
<comment type="similarity">
    <text evidence="2 8">Belongs to the glycosyl hydrolase 17 family.</text>
</comment>
<evidence type="ECO:0000256" key="10">
    <source>
        <dbReference type="SAM" id="SignalP"/>
    </source>
</evidence>
<evidence type="ECO:0000256" key="8">
    <source>
        <dbReference type="RuleBase" id="RU004335"/>
    </source>
</evidence>
<keyword evidence="10" id="KW-0732">Signal</keyword>
<proteinExistence type="inferred from homology"/>
<dbReference type="PROSITE" id="PS00587">
    <property type="entry name" value="GLYCOSYL_HYDROL_F17"/>
    <property type="match status" value="1"/>
</dbReference>